<comment type="function">
    <text evidence="10 13">F(1)F(0) ATP synthase produces ATP from ADP in the presence of a proton or sodium gradient. F-type ATPases consist of two structural domains, F(1) containing the extramembraneous catalytic core and F(0) containing the membrane proton channel, linked together by a central stalk and a peripheral stalk. During catalysis, ATP synthesis in the catalytic domain of F(1) is coupled via a rotary mechanism of the central stalk subunits to proton translocation.</text>
</comment>
<keyword evidence="13" id="KW-1003">Cell membrane</keyword>
<keyword evidence="8 13" id="KW-0472">Membrane</keyword>
<comment type="function">
    <text evidence="11">Component of the F(0) channel, it forms part of the peripheral stalk, linking F(1) to F(0). The b'-subunit is a diverged and duplicated form of b found in plants and photosynthetic bacteria.</text>
</comment>
<keyword evidence="7 13" id="KW-0406">Ion transport</keyword>
<evidence type="ECO:0000256" key="15">
    <source>
        <dbReference type="SAM" id="Coils"/>
    </source>
</evidence>
<keyword evidence="16" id="KW-0732">Signal</keyword>
<keyword evidence="18" id="KW-1185">Reference proteome</keyword>
<evidence type="ECO:0000256" key="4">
    <source>
        <dbReference type="ARBA" id="ARBA00022692"/>
    </source>
</evidence>
<dbReference type="NCBIfam" id="NF009989">
    <property type="entry name" value="PRK13455.1"/>
    <property type="match status" value="1"/>
</dbReference>
<gene>
    <name evidence="13" type="primary">atpF</name>
    <name evidence="17" type="ORF">NTA49_00335</name>
</gene>
<evidence type="ECO:0000313" key="17">
    <source>
        <dbReference type="EMBL" id="MCR8824977.1"/>
    </source>
</evidence>
<proteinExistence type="inferred from homology"/>
<reference evidence="17" key="1">
    <citation type="submission" date="2022-07" db="EMBL/GenBank/DDBJ databases">
        <title>Pseudosulfitobacter sp. strain AP-MA-4, whole genome sequence.</title>
        <authorList>
            <person name="Jiang Y."/>
        </authorList>
    </citation>
    <scope>NUCLEOTIDE SEQUENCE</scope>
    <source>
        <strain evidence="17">AP-MA-4</strain>
    </source>
</reference>
<keyword evidence="15" id="KW-0175">Coiled coil</keyword>
<evidence type="ECO:0000256" key="1">
    <source>
        <dbReference type="ARBA" id="ARBA00005513"/>
    </source>
</evidence>
<accession>A0ABT1YVS6</accession>
<evidence type="ECO:0000256" key="10">
    <source>
        <dbReference type="ARBA" id="ARBA00025198"/>
    </source>
</evidence>
<evidence type="ECO:0000256" key="8">
    <source>
        <dbReference type="ARBA" id="ARBA00023136"/>
    </source>
</evidence>
<keyword evidence="4 13" id="KW-0812">Transmembrane</keyword>
<dbReference type="RefSeq" id="WP_258292659.1">
    <property type="nucleotide sequence ID" value="NZ_JANKJG010000001.1"/>
</dbReference>
<protein>
    <recommendedName>
        <fullName evidence="13">ATP synthase subunit b</fullName>
    </recommendedName>
    <alternativeName>
        <fullName evidence="13">ATP synthase F(0) sector subunit b</fullName>
    </alternativeName>
    <alternativeName>
        <fullName evidence="13">ATPase subunit I</fullName>
    </alternativeName>
    <alternativeName>
        <fullName evidence="13">F-type ATPase subunit b</fullName>
        <shortName evidence="13">F-ATPase subunit b</shortName>
    </alternativeName>
</protein>
<feature type="transmembrane region" description="Helical" evidence="13">
    <location>
        <begin position="32"/>
        <end position="51"/>
    </location>
</feature>
<dbReference type="Pfam" id="PF00430">
    <property type="entry name" value="ATP-synt_B"/>
    <property type="match status" value="1"/>
</dbReference>
<evidence type="ECO:0000256" key="2">
    <source>
        <dbReference type="ARBA" id="ARBA00022448"/>
    </source>
</evidence>
<evidence type="ECO:0000313" key="18">
    <source>
        <dbReference type="Proteomes" id="UP001165396"/>
    </source>
</evidence>
<evidence type="ECO:0000256" key="11">
    <source>
        <dbReference type="ARBA" id="ARBA00025614"/>
    </source>
</evidence>
<keyword evidence="2 13" id="KW-0813">Transport</keyword>
<feature type="chain" id="PRO_5046585251" description="ATP synthase subunit b" evidence="16">
    <location>
        <begin position="23"/>
        <end position="189"/>
    </location>
</feature>
<evidence type="ECO:0000256" key="16">
    <source>
        <dbReference type="SAM" id="SignalP"/>
    </source>
</evidence>
<comment type="subcellular location">
    <subcellularLocation>
        <location evidence="13">Cell membrane</location>
        <topology evidence="13">Single-pass membrane protein</topology>
    </subcellularLocation>
    <subcellularLocation>
        <location evidence="12">Endomembrane system</location>
        <topology evidence="12">Single-pass membrane protein</topology>
    </subcellularLocation>
</comment>
<keyword evidence="3 13" id="KW-0138">CF(0)</keyword>
<dbReference type="EMBL" id="JANKJG010000001">
    <property type="protein sequence ID" value="MCR8824977.1"/>
    <property type="molecule type" value="Genomic_DNA"/>
</dbReference>
<dbReference type="InterPro" id="IPR002146">
    <property type="entry name" value="ATP_synth_b/b'su_bac/chlpt"/>
</dbReference>
<evidence type="ECO:0000256" key="5">
    <source>
        <dbReference type="ARBA" id="ARBA00022781"/>
    </source>
</evidence>
<evidence type="ECO:0000256" key="9">
    <source>
        <dbReference type="ARBA" id="ARBA00023310"/>
    </source>
</evidence>
<comment type="similarity">
    <text evidence="1 13 14">Belongs to the ATPase B chain family.</text>
</comment>
<name>A0ABT1YVS6_9RHOB</name>
<evidence type="ECO:0000256" key="7">
    <source>
        <dbReference type="ARBA" id="ARBA00023065"/>
    </source>
</evidence>
<evidence type="ECO:0000256" key="14">
    <source>
        <dbReference type="RuleBase" id="RU003848"/>
    </source>
</evidence>
<organism evidence="17 18">
    <name type="scientific">Pseudosulfitobacter koreensis</name>
    <dbReference type="NCBI Taxonomy" id="2968472"/>
    <lineage>
        <taxon>Bacteria</taxon>
        <taxon>Pseudomonadati</taxon>
        <taxon>Pseudomonadota</taxon>
        <taxon>Alphaproteobacteria</taxon>
        <taxon>Rhodobacterales</taxon>
        <taxon>Roseobacteraceae</taxon>
        <taxon>Pseudosulfitobacter</taxon>
    </lineage>
</organism>
<feature type="signal peptide" evidence="16">
    <location>
        <begin position="1"/>
        <end position="22"/>
    </location>
</feature>
<comment type="subunit">
    <text evidence="13">F-type ATPases have 2 components, F(1) - the catalytic core - and F(0) - the membrane proton channel. F(1) has five subunits: alpha(3), beta(3), gamma(1), delta(1), epsilon(1). F(0) has three main subunits: a(1), b(2) and c(10-14). The alpha and beta chains form an alternating ring which encloses part of the gamma chain. F(1) is attached to F(0) by a central stalk formed by the gamma and epsilon chains, while a peripheral stalk is formed by the delta and b chains.</text>
</comment>
<keyword evidence="9 13" id="KW-0066">ATP synthesis</keyword>
<dbReference type="Proteomes" id="UP001165396">
    <property type="component" value="Unassembled WGS sequence"/>
</dbReference>
<dbReference type="InterPro" id="IPR050059">
    <property type="entry name" value="ATP_synthase_B_chain"/>
</dbReference>
<evidence type="ECO:0000256" key="12">
    <source>
        <dbReference type="ARBA" id="ARBA00037847"/>
    </source>
</evidence>
<sequence>MKKLIAQSLTLSLVLSASPAFAATGPFFSLRNTDFVVLLAFLVFLGILVYFKVPGKIVEMLDGRATGIKSELEEARALREEAQTLLASYERKQKEVQGQADRIVASAKQEAQAAAEEAREDLKKSVERRIASAEGQIASAEAAAVKEVRDRAVTIAVQAARDVIAKQMTAAEGNKLIDDAITQAGEKLH</sequence>
<comment type="caution">
    <text evidence="17">The sequence shown here is derived from an EMBL/GenBank/DDBJ whole genome shotgun (WGS) entry which is preliminary data.</text>
</comment>
<dbReference type="PANTHER" id="PTHR33445">
    <property type="entry name" value="ATP SYNTHASE SUBUNIT B', CHLOROPLASTIC"/>
    <property type="match status" value="1"/>
</dbReference>
<dbReference type="HAMAP" id="MF_01398">
    <property type="entry name" value="ATP_synth_b_bprime"/>
    <property type="match status" value="1"/>
</dbReference>
<keyword evidence="6 13" id="KW-1133">Transmembrane helix</keyword>
<dbReference type="PANTHER" id="PTHR33445:SF1">
    <property type="entry name" value="ATP SYNTHASE SUBUNIT B"/>
    <property type="match status" value="1"/>
</dbReference>
<evidence type="ECO:0000256" key="6">
    <source>
        <dbReference type="ARBA" id="ARBA00022989"/>
    </source>
</evidence>
<feature type="coiled-coil region" evidence="15">
    <location>
        <begin position="65"/>
        <end position="143"/>
    </location>
</feature>
<evidence type="ECO:0000256" key="3">
    <source>
        <dbReference type="ARBA" id="ARBA00022547"/>
    </source>
</evidence>
<dbReference type="CDD" id="cd06503">
    <property type="entry name" value="ATP-synt_Fo_b"/>
    <property type="match status" value="1"/>
</dbReference>
<evidence type="ECO:0000256" key="13">
    <source>
        <dbReference type="HAMAP-Rule" id="MF_01398"/>
    </source>
</evidence>
<keyword evidence="5 13" id="KW-0375">Hydrogen ion transport</keyword>